<dbReference type="InterPro" id="IPR010730">
    <property type="entry name" value="HET"/>
</dbReference>
<evidence type="ECO:0000313" key="2">
    <source>
        <dbReference type="EMBL" id="CAG1999470.1"/>
    </source>
</evidence>
<accession>A0A8H3PT34</accession>
<feature type="compositionally biased region" description="Polar residues" evidence="1">
    <location>
        <begin position="1"/>
        <end position="11"/>
    </location>
</feature>
<dbReference type="OrthoDB" id="5125733at2759"/>
<dbReference type="PANTHER" id="PTHR33112">
    <property type="entry name" value="DOMAIN PROTEIN, PUTATIVE-RELATED"/>
    <property type="match status" value="1"/>
</dbReference>
<name>A0A8H3PT34_GIBZA</name>
<gene>
    <name evidence="2" type="ORF">MDCFG202_LOCUS449439</name>
</gene>
<dbReference type="AlphaFoldDB" id="A0A8H3PT34"/>
<dbReference type="Pfam" id="PF06985">
    <property type="entry name" value="HET"/>
    <property type="match status" value="1"/>
</dbReference>
<evidence type="ECO:0000256" key="1">
    <source>
        <dbReference type="SAM" id="MobiDB-lite"/>
    </source>
</evidence>
<reference evidence="2" key="1">
    <citation type="submission" date="2021-03" db="EMBL/GenBank/DDBJ databases">
        <authorList>
            <person name="Alouane T."/>
            <person name="Langin T."/>
            <person name="Bonhomme L."/>
        </authorList>
    </citation>
    <scope>NUCLEOTIDE SEQUENCE</scope>
    <source>
        <strain evidence="2">MDC_Fg202</strain>
    </source>
</reference>
<feature type="region of interest" description="Disordered" evidence="1">
    <location>
        <begin position="1"/>
        <end position="22"/>
    </location>
</feature>
<dbReference type="Proteomes" id="UP000746612">
    <property type="component" value="Unassembled WGS sequence"/>
</dbReference>
<proteinExistence type="predicted"/>
<comment type="caution">
    <text evidence="2">The sequence shown here is derived from an EMBL/GenBank/DDBJ whole genome shotgun (WGS) entry which is preliminary data.</text>
</comment>
<dbReference type="EMBL" id="CAJPIJ010000163">
    <property type="protein sequence ID" value="CAG1999470.1"/>
    <property type="molecule type" value="Genomic_DNA"/>
</dbReference>
<protein>
    <submittedName>
        <fullName evidence="2">Uncharacterized protein</fullName>
    </submittedName>
</protein>
<sequence>MKNKNSSSNEQPTKRARRSDEDSQCGACTRLFSQSSLPKLNSKAGLAHQTRNACEASIKNVCDLCSLICKLAVDEFGSRWGRHHGPIVFRNFNSIKGSRAAVYTLRGTLENEQGCITLYPFTEHGMVIFSHHSNLCTDHGILDDPLGPSISRRPIVRDVQSPRVINAAKKLLYECRSQDKPSEGHEECRYSRDTVLPTRVLQVGVNEGEACPIQLHINDRDRCGSYLALSYCWGATDPTAKNNLVQLEKGNQKHLQKEIRMEDLEQTIQDAVYMTRQLGFNYLWVDRFCILQDDHEDKKREFSRMAITYKNAVVTLVAGTAKAASEGFLNIKPSNNEPFLPSRKFSITMEDNRKGIVYIPEKPYQPVHPIDTRGWTLQEFMLSSRMLIFSDHQLLWQCKQTDLQSVTGDDDGLEYQQGLESLPWAAFEDTAGPSFGAHDADKLYLWKTILRQYTERDLTNPGDRLPAITGIIAELQNVWKDTAIYGHWVEWFIQLLAWQKPEEDRAKERYLSRAPSWSWVSVNGKIHYDETIENEDAKMEIVTAAKATMSCRIVSGDTIDKHVRRTMDQYFDLDDGAQRLETKGKVCHYILLGTAREFERFENAIALIAIEIKHRVYRRIGLAVVADTSIWEGAKHRRIELEPKQK</sequence>
<evidence type="ECO:0000313" key="3">
    <source>
        <dbReference type="Proteomes" id="UP000746612"/>
    </source>
</evidence>
<dbReference type="PANTHER" id="PTHR33112:SF14">
    <property type="entry name" value="HETEROKARYON INCOMPATIBILITY DOMAIN-CONTAINING PROTEIN"/>
    <property type="match status" value="1"/>
</dbReference>
<organism evidence="2 3">
    <name type="scientific">Gibberella zeae</name>
    <name type="common">Wheat head blight fungus</name>
    <name type="synonym">Fusarium graminearum</name>
    <dbReference type="NCBI Taxonomy" id="5518"/>
    <lineage>
        <taxon>Eukaryota</taxon>
        <taxon>Fungi</taxon>
        <taxon>Dikarya</taxon>
        <taxon>Ascomycota</taxon>
        <taxon>Pezizomycotina</taxon>
        <taxon>Sordariomycetes</taxon>
        <taxon>Hypocreomycetidae</taxon>
        <taxon>Hypocreales</taxon>
        <taxon>Nectriaceae</taxon>
        <taxon>Fusarium</taxon>
    </lineage>
</organism>